<evidence type="ECO:0008006" key="4">
    <source>
        <dbReference type="Google" id="ProtNLM"/>
    </source>
</evidence>
<feature type="signal peptide" evidence="1">
    <location>
        <begin position="1"/>
        <end position="19"/>
    </location>
</feature>
<evidence type="ECO:0000313" key="3">
    <source>
        <dbReference type="Proteomes" id="UP000630923"/>
    </source>
</evidence>
<comment type="caution">
    <text evidence="2">The sequence shown here is derived from an EMBL/GenBank/DDBJ whole genome shotgun (WGS) entry which is preliminary data.</text>
</comment>
<reference evidence="2" key="2">
    <citation type="submission" date="2020-09" db="EMBL/GenBank/DDBJ databases">
        <authorList>
            <person name="Sun Q."/>
            <person name="Kim S."/>
        </authorList>
    </citation>
    <scope>NUCLEOTIDE SEQUENCE</scope>
    <source>
        <strain evidence="2">KCTC 42590</strain>
    </source>
</reference>
<accession>A0A919ALJ1</accession>
<keyword evidence="3" id="KW-1185">Reference proteome</keyword>
<protein>
    <recommendedName>
        <fullName evidence="4">DUF1223 domain-containing protein</fullName>
    </recommendedName>
</protein>
<dbReference type="InterPro" id="IPR036249">
    <property type="entry name" value="Thioredoxin-like_sf"/>
</dbReference>
<dbReference type="PANTHER" id="PTHR36057:SF1">
    <property type="entry name" value="LIPOPROTEIN LIPID ATTACHMENT SITE-LIKE PROTEIN, PUTATIVE (DUF1223)-RELATED"/>
    <property type="match status" value="1"/>
</dbReference>
<gene>
    <name evidence="2" type="ORF">GCM10017044_05800</name>
</gene>
<sequence>MKRFFVFLSVLCLSSLATAQEAERPASPERLTVIELFTSQGCSSCPPADAALRTMRDRPGVLALSWPVDYWDRLGWEDTFADPYNAQRQAAYNKRLGRGGVFTPQMIFDGRFECVGSRKEEVSEKIQFARTLDRPEYTIGLDKAGDQITLSLPQSIVNATISVRVVWYQADATVEIGDGENRGRRLHYTNVVRDFKMLDDWNGDAVTHEINTAEAPENVTHIAVLLQEEYGHGPIVGAATLSLRD</sequence>
<evidence type="ECO:0000256" key="1">
    <source>
        <dbReference type="SAM" id="SignalP"/>
    </source>
</evidence>
<dbReference type="EMBL" id="BNCI01000001">
    <property type="protein sequence ID" value="GHF14540.1"/>
    <property type="molecule type" value="Genomic_DNA"/>
</dbReference>
<reference evidence="2" key="1">
    <citation type="journal article" date="2014" name="Int. J. Syst. Evol. Microbiol.">
        <title>Complete genome sequence of Corynebacterium casei LMG S-19264T (=DSM 44701T), isolated from a smear-ripened cheese.</title>
        <authorList>
            <consortium name="US DOE Joint Genome Institute (JGI-PGF)"/>
            <person name="Walter F."/>
            <person name="Albersmeier A."/>
            <person name="Kalinowski J."/>
            <person name="Ruckert C."/>
        </authorList>
    </citation>
    <scope>NUCLEOTIDE SEQUENCE</scope>
    <source>
        <strain evidence="2">KCTC 42590</strain>
    </source>
</reference>
<proteinExistence type="predicted"/>
<dbReference type="Proteomes" id="UP000630923">
    <property type="component" value="Unassembled WGS sequence"/>
</dbReference>
<name>A0A919ALJ1_9PROT</name>
<feature type="chain" id="PRO_5037471590" description="DUF1223 domain-containing protein" evidence="1">
    <location>
        <begin position="20"/>
        <end position="245"/>
    </location>
</feature>
<dbReference type="PANTHER" id="PTHR36057">
    <property type="match status" value="1"/>
</dbReference>
<dbReference type="InterPro" id="IPR010634">
    <property type="entry name" value="DUF1223"/>
</dbReference>
<dbReference type="Pfam" id="PF06764">
    <property type="entry name" value="DUF1223"/>
    <property type="match status" value="1"/>
</dbReference>
<dbReference type="SUPFAM" id="SSF52833">
    <property type="entry name" value="Thioredoxin-like"/>
    <property type="match status" value="1"/>
</dbReference>
<evidence type="ECO:0000313" key="2">
    <source>
        <dbReference type="EMBL" id="GHF14540.1"/>
    </source>
</evidence>
<keyword evidence="1" id="KW-0732">Signal</keyword>
<dbReference type="AlphaFoldDB" id="A0A919ALJ1"/>
<organism evidence="2 3">
    <name type="scientific">Kordiimonas sediminis</name>
    <dbReference type="NCBI Taxonomy" id="1735581"/>
    <lineage>
        <taxon>Bacteria</taxon>
        <taxon>Pseudomonadati</taxon>
        <taxon>Pseudomonadota</taxon>
        <taxon>Alphaproteobacteria</taxon>
        <taxon>Kordiimonadales</taxon>
        <taxon>Kordiimonadaceae</taxon>
        <taxon>Kordiimonas</taxon>
    </lineage>
</organism>